<dbReference type="Proteomes" id="UP000199226">
    <property type="component" value="Unassembled WGS sequence"/>
</dbReference>
<sequence length="334" mass="37714">MLKSLLALVFILLGFTSISVGQKTGAEADTLLLKELKQYPRRNTLPVRRPVLFPEVVTLNAASSLDVKVNYWRNLTAFGLNINQASFSDNWGAGGVNSLALGGQFSYKSDYTREDKNYVSEVILQYGKLKNKGQLSRKTVDRLFWDNKVALKLSKSWYFFGSLNFESQFDMGYSFSKDAQGNEKRTLLSKFMAPGYLTESFGFEYKPVKHFFVRIGTGTARQTFVLDTTLYKTNPKNFGVTHGKSFRNELAFQVVSSFDKEIAKNLTLKSRYALFANYEKLSSIDNRLDITLTANVNRLINVSLSGILLYDDDTANKMQASQTMSFGLVYKLAN</sequence>
<name>A0A1G9VM22_9SPHI</name>
<dbReference type="InterPro" id="IPR021428">
    <property type="entry name" value="DUF3078"/>
</dbReference>
<dbReference type="STRING" id="990371.SAMN05421813_12145"/>
<dbReference type="Pfam" id="PF11276">
    <property type="entry name" value="DUF3078"/>
    <property type="match status" value="1"/>
</dbReference>
<gene>
    <name evidence="1" type="ORF">SAMN05421813_12145</name>
</gene>
<protein>
    <recommendedName>
        <fullName evidence="3">DUF3078 domain-containing protein</fullName>
    </recommendedName>
</protein>
<evidence type="ECO:0000313" key="1">
    <source>
        <dbReference type="EMBL" id="SDM73244.1"/>
    </source>
</evidence>
<keyword evidence="2" id="KW-1185">Reference proteome</keyword>
<dbReference type="AlphaFoldDB" id="A0A1G9VM22"/>
<dbReference type="EMBL" id="FNHH01000021">
    <property type="protein sequence ID" value="SDM73244.1"/>
    <property type="molecule type" value="Genomic_DNA"/>
</dbReference>
<reference evidence="2" key="1">
    <citation type="submission" date="2016-10" db="EMBL/GenBank/DDBJ databases">
        <authorList>
            <person name="Varghese N."/>
            <person name="Submissions S."/>
        </authorList>
    </citation>
    <scope>NUCLEOTIDE SEQUENCE [LARGE SCALE GENOMIC DNA]</scope>
    <source>
        <strain evidence="2">DSM 24536</strain>
    </source>
</reference>
<organism evidence="1 2">
    <name type="scientific">Daejeonella rubra</name>
    <dbReference type="NCBI Taxonomy" id="990371"/>
    <lineage>
        <taxon>Bacteria</taxon>
        <taxon>Pseudomonadati</taxon>
        <taxon>Bacteroidota</taxon>
        <taxon>Sphingobacteriia</taxon>
        <taxon>Sphingobacteriales</taxon>
        <taxon>Sphingobacteriaceae</taxon>
        <taxon>Daejeonella</taxon>
    </lineage>
</organism>
<dbReference type="RefSeq" id="WP_245704519.1">
    <property type="nucleotide sequence ID" value="NZ_FNHH01000021.1"/>
</dbReference>
<dbReference type="InterPro" id="IPR007433">
    <property type="entry name" value="DUF481"/>
</dbReference>
<proteinExistence type="predicted"/>
<evidence type="ECO:0008006" key="3">
    <source>
        <dbReference type="Google" id="ProtNLM"/>
    </source>
</evidence>
<accession>A0A1G9VM22</accession>
<dbReference type="Pfam" id="PF04338">
    <property type="entry name" value="DUF481"/>
    <property type="match status" value="1"/>
</dbReference>
<evidence type="ECO:0000313" key="2">
    <source>
        <dbReference type="Proteomes" id="UP000199226"/>
    </source>
</evidence>